<organism evidence="2 3">
    <name type="scientific">Actinomycetospora aurantiaca</name>
    <dbReference type="NCBI Taxonomy" id="3129233"/>
    <lineage>
        <taxon>Bacteria</taxon>
        <taxon>Bacillati</taxon>
        <taxon>Actinomycetota</taxon>
        <taxon>Actinomycetes</taxon>
        <taxon>Pseudonocardiales</taxon>
        <taxon>Pseudonocardiaceae</taxon>
        <taxon>Actinomycetospora</taxon>
    </lineage>
</organism>
<gene>
    <name evidence="2" type="ORF">WCD74_08575</name>
</gene>
<feature type="domain" description="Amidase" evidence="1">
    <location>
        <begin position="26"/>
        <end position="450"/>
    </location>
</feature>
<dbReference type="Proteomes" id="UP001385809">
    <property type="component" value="Unassembled WGS sequence"/>
</dbReference>
<dbReference type="EMBL" id="JBBEGN010000003">
    <property type="protein sequence ID" value="MEJ2867816.1"/>
    <property type="molecule type" value="Genomic_DNA"/>
</dbReference>
<name>A0ABU8MLK5_9PSEU</name>
<keyword evidence="3" id="KW-1185">Reference proteome</keyword>
<dbReference type="Pfam" id="PF01425">
    <property type="entry name" value="Amidase"/>
    <property type="match status" value="1"/>
</dbReference>
<dbReference type="SUPFAM" id="SSF75304">
    <property type="entry name" value="Amidase signature (AS) enzymes"/>
    <property type="match status" value="1"/>
</dbReference>
<comment type="caution">
    <text evidence="2">The sequence shown here is derived from an EMBL/GenBank/DDBJ whole genome shotgun (WGS) entry which is preliminary data.</text>
</comment>
<accession>A0ABU8MLK5</accession>
<evidence type="ECO:0000313" key="2">
    <source>
        <dbReference type="EMBL" id="MEJ2867816.1"/>
    </source>
</evidence>
<reference evidence="2 3" key="1">
    <citation type="submission" date="2024-03" db="EMBL/GenBank/DDBJ databases">
        <title>Actinomycetospora sp. OC33-EN08, a novel actinomycete isolated from wild orchid (Aerides multiflora).</title>
        <authorList>
            <person name="Suriyachadkun C."/>
        </authorList>
    </citation>
    <scope>NUCLEOTIDE SEQUENCE [LARGE SCALE GENOMIC DNA]</scope>
    <source>
        <strain evidence="2 3">OC33-EN08</strain>
    </source>
</reference>
<dbReference type="InterPro" id="IPR023631">
    <property type="entry name" value="Amidase_dom"/>
</dbReference>
<dbReference type="Gene3D" id="3.90.1300.10">
    <property type="entry name" value="Amidase signature (AS) domain"/>
    <property type="match status" value="1"/>
</dbReference>
<proteinExistence type="predicted"/>
<dbReference type="PANTHER" id="PTHR11895">
    <property type="entry name" value="TRANSAMIDASE"/>
    <property type="match status" value="1"/>
</dbReference>
<sequence>MTDDVVENTLTGSAELIAGGALSPVELMDATLRRIEAISGTHAYISVSAEQAMDVARASETMIAAGHRLGPLHGVPIALKDNIDVRGEITTAGSKILADHRPDADAAVVRRLRGAGAIIVGKTNMHEFAWGGTSANPHHGNVCNPWDTSRMPGGSSGGSGVAVATRACAGALGTDTGGSVRLPAALNGVTGLRPTIGRVSNAGVVPLAWSMDTVGPMARTAADVAALFTVLAGFDPDDAGSVDRGTVEYSRDLDRGVDGLRIGVIEDYSLHHVQPAVEKSVRDALEVLVGAGARTVDVTIPDIEGNISAQLTIEAAEPSTYHQRWLRERPQDYGDDVRLLLEAGELLLATQYLQAQRYRALLREQATAALAHADVLVCPTLPFAATPLGETRVEITPGAPEDMLSAIMQFTGLPSLTGLPAISVPCGFDADGLPVGMQLIGRPFDEATLLRAAAALQAHTGFHRAVPPLVTAAS</sequence>
<evidence type="ECO:0000313" key="3">
    <source>
        <dbReference type="Proteomes" id="UP001385809"/>
    </source>
</evidence>
<dbReference type="RefSeq" id="WP_337694424.1">
    <property type="nucleotide sequence ID" value="NZ_JBBEGN010000003.1"/>
</dbReference>
<dbReference type="InterPro" id="IPR020556">
    <property type="entry name" value="Amidase_CS"/>
</dbReference>
<dbReference type="InterPro" id="IPR036928">
    <property type="entry name" value="AS_sf"/>
</dbReference>
<dbReference type="InterPro" id="IPR000120">
    <property type="entry name" value="Amidase"/>
</dbReference>
<dbReference type="PROSITE" id="PS00571">
    <property type="entry name" value="AMIDASES"/>
    <property type="match status" value="1"/>
</dbReference>
<protein>
    <submittedName>
        <fullName evidence="2">Amidase</fullName>
    </submittedName>
</protein>
<evidence type="ECO:0000259" key="1">
    <source>
        <dbReference type="Pfam" id="PF01425"/>
    </source>
</evidence>
<dbReference type="PANTHER" id="PTHR11895:SF176">
    <property type="entry name" value="AMIDASE AMID-RELATED"/>
    <property type="match status" value="1"/>
</dbReference>